<gene>
    <name evidence="2" type="ORF">PYE51_19150</name>
</gene>
<evidence type="ECO:0000259" key="1">
    <source>
        <dbReference type="SMART" id="SM00635"/>
    </source>
</evidence>
<proteinExistence type="predicted"/>
<dbReference type="SMART" id="SM00635">
    <property type="entry name" value="BID_2"/>
    <property type="match status" value="6"/>
</dbReference>
<dbReference type="SUPFAM" id="SSF49373">
    <property type="entry name" value="Invasin/intimin cell-adhesion fragments"/>
    <property type="match status" value="3"/>
</dbReference>
<dbReference type="Pfam" id="PF02368">
    <property type="entry name" value="Big_2"/>
    <property type="match status" value="2"/>
</dbReference>
<organism evidence="2 3">
    <name type="scientific">Vibrio aestuarianus</name>
    <dbReference type="NCBI Taxonomy" id="28171"/>
    <lineage>
        <taxon>Bacteria</taxon>
        <taxon>Pseudomonadati</taxon>
        <taxon>Pseudomonadota</taxon>
        <taxon>Gammaproteobacteria</taxon>
        <taxon>Vibrionales</taxon>
        <taxon>Vibrionaceae</taxon>
        <taxon>Vibrio</taxon>
    </lineage>
</organism>
<feature type="domain" description="BIG2" evidence="1">
    <location>
        <begin position="396"/>
        <end position="478"/>
    </location>
</feature>
<evidence type="ECO:0000313" key="3">
    <source>
        <dbReference type="Proteomes" id="UP001239257"/>
    </source>
</evidence>
<feature type="domain" description="BIG2" evidence="1">
    <location>
        <begin position="137"/>
        <end position="217"/>
    </location>
</feature>
<dbReference type="Proteomes" id="UP001239257">
    <property type="component" value="Chromosome 2"/>
</dbReference>
<accession>A0AAX3U9J7</accession>
<reference evidence="2" key="1">
    <citation type="submission" date="2022-02" db="EMBL/GenBank/DDBJ databases">
        <title>Emergence and expansion in Europe of a Vibrio aestuarianus clonal complex pathogenic for oysters.</title>
        <authorList>
            <person name="Mesnil A."/>
            <person name="Travers M.-A."/>
        </authorList>
    </citation>
    <scope>NUCLEOTIDE SEQUENCE</scope>
    <source>
        <strain evidence="2">U29</strain>
    </source>
</reference>
<dbReference type="EMBL" id="CP118710">
    <property type="protein sequence ID" value="WGK83453.1"/>
    <property type="molecule type" value="Genomic_DNA"/>
</dbReference>
<dbReference type="InterPro" id="IPR003343">
    <property type="entry name" value="Big_2"/>
</dbReference>
<protein>
    <submittedName>
        <fullName evidence="2">Ig-like domain-containing protein</fullName>
    </submittedName>
</protein>
<dbReference type="AlphaFoldDB" id="A0AAX3U9J7"/>
<feature type="domain" description="BIG2" evidence="1">
    <location>
        <begin position="223"/>
        <end position="305"/>
    </location>
</feature>
<evidence type="ECO:0000313" key="2">
    <source>
        <dbReference type="EMBL" id="WGK83453.1"/>
    </source>
</evidence>
<sequence length="658" mass="69985">MKNIRSILVCVLLLIHSVILTGCKNGDSGLLSGENTITALQLTPASVTLAVNTTQQYLVTAYYADGTTKNVTNQVTWSFDSEIASLQNNVATALKNGQTDITATLGNVTSNNAVLTVSDAQISSLSVFVVVPEPIRAPSNVSSKGGMLTLALGNKQYFKAVGNYNDGHSQDLTQHVNWNSMTDAGRFISPGTLLGEQQGFTSVTATLDTKQSGPIFVGVRNARLLSIEILPDAASIAVGTEQLYQAVGIYSDGSQQDISQNVIWQIKDKEVASFDRYTLSATGLTEGTTSVTAKLNGFSSLPASLTVTEAELKSLYVSPENPFITQGNSLSFQAVGFYSDGSEHNVSRVAQWQSSDVDGLQIMDGIAYAAKVGQYKLTASYQGIEGDVTVTVEEAELESINILPDEADIPVGSEIHYRAFGVYSDGTKKDISHSASWSIEDETVASFDQDTLSVMGISEGSTSITAELDDVSATAVITVTPAILKSLSVSPETPSITQGDSLSFQAVGFYSDGSEHNVSRMAHWQSNDIDGLPIIDGGVAYAAKVGQYQLTASYQGVEGYATVTVEEAELVRLTLNPSDITIDLGGSGTSILYVLDGHFNNGTTEIIDNRLAQWVSSDDDGLSITDDGVATAKRVGEYIITASYNDLKTRSTVKVKVR</sequence>
<dbReference type="RefSeq" id="WP_301067095.1">
    <property type="nucleotide sequence ID" value="NZ_CP118710.1"/>
</dbReference>
<dbReference type="InterPro" id="IPR008964">
    <property type="entry name" value="Invasin/intimin_cell_adhesion"/>
</dbReference>
<dbReference type="PROSITE" id="PS51257">
    <property type="entry name" value="PROKAR_LIPOPROTEIN"/>
    <property type="match status" value="1"/>
</dbReference>
<name>A0AAX3U9J7_9VIBR</name>
<feature type="domain" description="BIG2" evidence="1">
    <location>
        <begin position="36"/>
        <end position="115"/>
    </location>
</feature>
<feature type="domain" description="BIG2" evidence="1">
    <location>
        <begin position="311"/>
        <end position="391"/>
    </location>
</feature>
<feature type="domain" description="BIG2" evidence="1">
    <location>
        <begin position="483"/>
        <end position="564"/>
    </location>
</feature>
<dbReference type="Gene3D" id="2.60.40.1080">
    <property type="match status" value="7"/>
</dbReference>